<feature type="disulfide bond" evidence="6 7">
    <location>
        <begin position="147"/>
        <end position="165"/>
    </location>
</feature>
<name>A0A8X6P9V4_NEPPI</name>
<keyword evidence="8" id="KW-0482">Metalloprotease</keyword>
<dbReference type="GO" id="GO:0008241">
    <property type="term" value="F:peptidyl-dipeptidase activity"/>
    <property type="evidence" value="ECO:0007669"/>
    <property type="project" value="InterPro"/>
</dbReference>
<evidence type="ECO:0000313" key="10">
    <source>
        <dbReference type="Proteomes" id="UP000887013"/>
    </source>
</evidence>
<keyword evidence="3 6" id="KW-1015">Disulfide bond</keyword>
<sequence length="169" mass="20167">MLFSGFKSKDEYYIHEYEDENFLKNIARVRKQLEPLYKQIHAYVRRKLIKIYLDDVSIASDGPIPVHLLGSITGQMWSSIYHLLIPYPKYEEYHVIRNKMREKHMEPIDMFLMAEEFFTSIGLKEMPARFWKYSVMEKPKDGRHMDCHSAAQDSFDGKNFRSIICALYK</sequence>
<keyword evidence="8" id="KW-0645">Protease</keyword>
<keyword evidence="8" id="KW-0479">Metal-binding</keyword>
<organism evidence="9 10">
    <name type="scientific">Nephila pilipes</name>
    <name type="common">Giant wood spider</name>
    <name type="synonym">Nephila maculata</name>
    <dbReference type="NCBI Taxonomy" id="299642"/>
    <lineage>
        <taxon>Eukaryota</taxon>
        <taxon>Metazoa</taxon>
        <taxon>Ecdysozoa</taxon>
        <taxon>Arthropoda</taxon>
        <taxon>Chelicerata</taxon>
        <taxon>Arachnida</taxon>
        <taxon>Araneae</taxon>
        <taxon>Araneomorphae</taxon>
        <taxon>Entelegynae</taxon>
        <taxon>Araneoidea</taxon>
        <taxon>Nephilidae</taxon>
        <taxon>Nephila</taxon>
    </lineage>
</organism>
<evidence type="ECO:0000256" key="8">
    <source>
        <dbReference type="RuleBase" id="RU361144"/>
    </source>
</evidence>
<dbReference type="InterPro" id="IPR001548">
    <property type="entry name" value="Peptidase_M2"/>
</dbReference>
<evidence type="ECO:0000256" key="6">
    <source>
        <dbReference type="PIRSR" id="PIRSR601548-4"/>
    </source>
</evidence>
<evidence type="ECO:0000256" key="5">
    <source>
        <dbReference type="PIRSR" id="PIRSR601548-2"/>
    </source>
</evidence>
<dbReference type="GO" id="GO:0006508">
    <property type="term" value="P:proteolysis"/>
    <property type="evidence" value="ECO:0007669"/>
    <property type="project" value="UniProtKB-KW"/>
</dbReference>
<evidence type="ECO:0000256" key="3">
    <source>
        <dbReference type="ARBA" id="ARBA00023157"/>
    </source>
</evidence>
<dbReference type="AlphaFoldDB" id="A0A8X6P9V4"/>
<dbReference type="SUPFAM" id="SSF55486">
    <property type="entry name" value="Metalloproteases ('zincins'), catalytic domain"/>
    <property type="match status" value="1"/>
</dbReference>
<dbReference type="GO" id="GO:0008237">
    <property type="term" value="F:metallopeptidase activity"/>
    <property type="evidence" value="ECO:0007669"/>
    <property type="project" value="UniProtKB-KW"/>
</dbReference>
<comment type="caution">
    <text evidence="9">The sequence shown here is derived from an EMBL/GenBank/DDBJ whole genome shotgun (WGS) entry which is preliminary data.</text>
</comment>
<dbReference type="Pfam" id="PF01401">
    <property type="entry name" value="Peptidase_M2"/>
    <property type="match status" value="1"/>
</dbReference>
<comment type="cofactor">
    <cofactor evidence="8">
        <name>Zn(2+)</name>
        <dbReference type="ChEBI" id="CHEBI:29105"/>
    </cofactor>
    <text evidence="8">Binds 1 zinc ion per subunit.</text>
</comment>
<dbReference type="PANTHER" id="PTHR10514:SF27">
    <property type="entry name" value="ANGIOTENSIN-CONVERTING ENZYME"/>
    <property type="match status" value="1"/>
</dbReference>
<proteinExistence type="inferred from homology"/>
<evidence type="ECO:0000256" key="7">
    <source>
        <dbReference type="PROSITE-ProRule" id="PRU01355"/>
    </source>
</evidence>
<evidence type="ECO:0000256" key="4">
    <source>
        <dbReference type="ARBA" id="ARBA00023180"/>
    </source>
</evidence>
<keyword evidence="8" id="KW-0862">Zinc</keyword>
<gene>
    <name evidence="9" type="primary">Ace</name>
    <name evidence="9" type="ORF">NPIL_686361</name>
</gene>
<dbReference type="EC" id="3.4.-.-" evidence="8"/>
<dbReference type="EMBL" id="BMAW01113905">
    <property type="protein sequence ID" value="GFT59410.1"/>
    <property type="molecule type" value="Genomic_DNA"/>
</dbReference>
<evidence type="ECO:0000313" key="9">
    <source>
        <dbReference type="EMBL" id="GFT59410.1"/>
    </source>
</evidence>
<reference evidence="9" key="1">
    <citation type="submission" date="2020-08" db="EMBL/GenBank/DDBJ databases">
        <title>Multicomponent nature underlies the extraordinary mechanical properties of spider dragline silk.</title>
        <authorList>
            <person name="Kono N."/>
            <person name="Nakamura H."/>
            <person name="Mori M."/>
            <person name="Yoshida Y."/>
            <person name="Ohtoshi R."/>
            <person name="Malay A.D."/>
            <person name="Moran D.A.P."/>
            <person name="Tomita M."/>
            <person name="Numata K."/>
            <person name="Arakawa K."/>
        </authorList>
    </citation>
    <scope>NUCLEOTIDE SEQUENCE</scope>
</reference>
<dbReference type="PRINTS" id="PR00791">
    <property type="entry name" value="PEPDIPTASEA"/>
</dbReference>
<comment type="caution">
    <text evidence="7">Lacks conserved residue(s) required for the propagation of feature annotation.</text>
</comment>
<keyword evidence="4 8" id="KW-0325">Glycoprotein</keyword>
<accession>A0A8X6P9V4</accession>
<dbReference type="Proteomes" id="UP000887013">
    <property type="component" value="Unassembled WGS sequence"/>
</dbReference>
<protein>
    <recommendedName>
        <fullName evidence="8">Angiotensin-converting enzyme</fullName>
        <ecNumber evidence="8">3.4.-.-</ecNumber>
    </recommendedName>
</protein>
<comment type="similarity">
    <text evidence="1 7 8">Belongs to the peptidase M2 family.</text>
</comment>
<dbReference type="GO" id="GO:0016020">
    <property type="term" value="C:membrane"/>
    <property type="evidence" value="ECO:0007669"/>
    <property type="project" value="InterPro"/>
</dbReference>
<dbReference type="PROSITE" id="PS52011">
    <property type="entry name" value="PEPTIDASE_M2"/>
    <property type="match status" value="1"/>
</dbReference>
<evidence type="ECO:0000256" key="2">
    <source>
        <dbReference type="ARBA" id="ARBA00022729"/>
    </source>
</evidence>
<dbReference type="GO" id="GO:0046872">
    <property type="term" value="F:metal ion binding"/>
    <property type="evidence" value="ECO:0007669"/>
    <property type="project" value="UniProtKB-KW"/>
</dbReference>
<evidence type="ECO:0000256" key="1">
    <source>
        <dbReference type="ARBA" id="ARBA00008139"/>
    </source>
</evidence>
<keyword evidence="8" id="KW-0378">Hydrolase</keyword>
<keyword evidence="8" id="KW-0121">Carboxypeptidase</keyword>
<keyword evidence="2" id="KW-0732">Signal</keyword>
<feature type="binding site" evidence="5">
    <location>
        <position position="17"/>
    </location>
    <ligand>
        <name>chloride</name>
        <dbReference type="ChEBI" id="CHEBI:17996"/>
        <label>1</label>
    </ligand>
</feature>
<dbReference type="PANTHER" id="PTHR10514">
    <property type="entry name" value="ANGIOTENSIN-CONVERTING ENZYME"/>
    <property type="match status" value="1"/>
</dbReference>
<dbReference type="GO" id="GO:0004180">
    <property type="term" value="F:carboxypeptidase activity"/>
    <property type="evidence" value="ECO:0007669"/>
    <property type="project" value="UniProtKB-KW"/>
</dbReference>
<dbReference type="OrthoDB" id="6431990at2759"/>
<keyword evidence="10" id="KW-1185">Reference proteome</keyword>